<dbReference type="InterPro" id="IPR046335">
    <property type="entry name" value="LacI/GalR-like_sensor"/>
</dbReference>
<keyword evidence="1" id="KW-0805">Transcription regulation</keyword>
<evidence type="ECO:0000313" key="5">
    <source>
        <dbReference type="EMBL" id="AQS83950.1"/>
    </source>
</evidence>
<dbReference type="SMART" id="SM00354">
    <property type="entry name" value="HTH_LACI"/>
    <property type="match status" value="1"/>
</dbReference>
<dbReference type="PANTHER" id="PTHR30146:SF2">
    <property type="entry name" value="HTH-TYPE TRANSCRIPTIONAL REGULATOR GNTR"/>
    <property type="match status" value="1"/>
</dbReference>
<dbReference type="GO" id="GO:0000976">
    <property type="term" value="F:transcription cis-regulatory region binding"/>
    <property type="evidence" value="ECO:0007669"/>
    <property type="project" value="TreeGrafter"/>
</dbReference>
<dbReference type="AlphaFoldDB" id="A0A1U9KDS5"/>
<proteinExistence type="predicted"/>
<evidence type="ECO:0000256" key="1">
    <source>
        <dbReference type="ARBA" id="ARBA00023015"/>
    </source>
</evidence>
<dbReference type="EMBL" id="CP014692">
    <property type="protein sequence ID" value="AQS83950.1"/>
    <property type="molecule type" value="Genomic_DNA"/>
</dbReference>
<dbReference type="Pfam" id="PF00356">
    <property type="entry name" value="LacI"/>
    <property type="match status" value="1"/>
</dbReference>
<organism evidence="5 6">
    <name type="scientific">Acetobacter aceti</name>
    <dbReference type="NCBI Taxonomy" id="435"/>
    <lineage>
        <taxon>Bacteria</taxon>
        <taxon>Pseudomonadati</taxon>
        <taxon>Pseudomonadota</taxon>
        <taxon>Alphaproteobacteria</taxon>
        <taxon>Acetobacterales</taxon>
        <taxon>Acetobacteraceae</taxon>
        <taxon>Acetobacter</taxon>
        <taxon>Acetobacter subgen. Acetobacter</taxon>
    </lineage>
</organism>
<dbReference type="Pfam" id="PF13377">
    <property type="entry name" value="Peripla_BP_3"/>
    <property type="match status" value="1"/>
</dbReference>
<feature type="domain" description="HTH lacI-type" evidence="4">
    <location>
        <begin position="14"/>
        <end position="68"/>
    </location>
</feature>
<dbReference type="GO" id="GO:0003700">
    <property type="term" value="F:DNA-binding transcription factor activity"/>
    <property type="evidence" value="ECO:0007669"/>
    <property type="project" value="TreeGrafter"/>
</dbReference>
<evidence type="ECO:0000259" key="4">
    <source>
        <dbReference type="PROSITE" id="PS50932"/>
    </source>
</evidence>
<keyword evidence="6" id="KW-1185">Reference proteome</keyword>
<dbReference type="InterPro" id="IPR000843">
    <property type="entry name" value="HTH_LacI"/>
</dbReference>
<reference evidence="5 6" key="1">
    <citation type="submission" date="2016-03" db="EMBL/GenBank/DDBJ databases">
        <title>Acetic acid bacteria sequencing.</title>
        <authorList>
            <person name="Brandt J."/>
            <person name="Jakob F."/>
            <person name="Vogel R.F."/>
        </authorList>
    </citation>
    <scope>NUCLEOTIDE SEQUENCE [LARGE SCALE GENOMIC DNA]</scope>
    <source>
        <strain evidence="5 6">TMW2.1153</strain>
    </source>
</reference>
<evidence type="ECO:0000313" key="6">
    <source>
        <dbReference type="Proteomes" id="UP000188937"/>
    </source>
</evidence>
<dbReference type="SUPFAM" id="SSF53822">
    <property type="entry name" value="Periplasmic binding protein-like I"/>
    <property type="match status" value="1"/>
</dbReference>
<name>A0A1U9KDS5_ACEAC</name>
<evidence type="ECO:0000256" key="3">
    <source>
        <dbReference type="ARBA" id="ARBA00023163"/>
    </source>
</evidence>
<dbReference type="STRING" id="435.A0U92_03305"/>
<dbReference type="Gene3D" id="1.10.260.40">
    <property type="entry name" value="lambda repressor-like DNA-binding domains"/>
    <property type="match status" value="1"/>
</dbReference>
<dbReference type="InterPro" id="IPR028082">
    <property type="entry name" value="Peripla_BP_I"/>
</dbReference>
<gene>
    <name evidence="5" type="ORF">A0U92_03305</name>
</gene>
<dbReference type="Proteomes" id="UP000188937">
    <property type="component" value="Chromosome"/>
</dbReference>
<protein>
    <submittedName>
        <fullName evidence="5">Transcriptional regulator</fullName>
    </submittedName>
</protein>
<evidence type="ECO:0000256" key="2">
    <source>
        <dbReference type="ARBA" id="ARBA00023125"/>
    </source>
</evidence>
<dbReference type="KEGG" id="aace:A0U92_03305"/>
<dbReference type="Gene3D" id="3.40.50.2300">
    <property type="match status" value="2"/>
</dbReference>
<keyword evidence="2" id="KW-0238">DNA-binding</keyword>
<dbReference type="CDD" id="cd01392">
    <property type="entry name" value="HTH_LacI"/>
    <property type="match status" value="1"/>
</dbReference>
<dbReference type="OrthoDB" id="7170131at2"/>
<dbReference type="InterPro" id="IPR010982">
    <property type="entry name" value="Lambda_DNA-bd_dom_sf"/>
</dbReference>
<accession>A0A1U9KDS5</accession>
<keyword evidence="3" id="KW-0804">Transcription</keyword>
<dbReference type="CDD" id="cd01575">
    <property type="entry name" value="PBP1_GntR"/>
    <property type="match status" value="1"/>
</dbReference>
<dbReference type="SUPFAM" id="SSF47413">
    <property type="entry name" value="lambda repressor-like DNA-binding domains"/>
    <property type="match status" value="1"/>
</dbReference>
<dbReference type="PROSITE" id="PS50932">
    <property type="entry name" value="HTH_LACI_2"/>
    <property type="match status" value="1"/>
</dbReference>
<sequence length="340" mass="36433">MAGRKPRMPVKGRVTIEDVAAAAGTSMISVSRAFRGSARLSPDLRARIEKAAAALGYVPDRAASALASARSMNVAVLVPSITNMVFVEMLAGIDAVLSEQRYQIIMATTNYFPTEEERQLRGLLAFRPDGVLLTGIDHLPGTLNLLKTPAVPVVQMMELSGEVGSYSVGFSQDEGGAAIARHFVERGYGRTGFVAAQLDPRTLARGAGFRRAMKEVGLDAPYELMVPDRSSVALGAALLDRVLAECPDIEAVFFCNDDLAQGALFHCQRRGIAVPRQLAIAGFNDLPASAWTVPALSTVATPRYEIGRKSAEMLLDLMCGRAPEAARLDLGFTLHAREST</sequence>
<dbReference type="PANTHER" id="PTHR30146">
    <property type="entry name" value="LACI-RELATED TRANSCRIPTIONAL REPRESSOR"/>
    <property type="match status" value="1"/>
</dbReference>